<dbReference type="KEGG" id="mcoo:MCOO_49400"/>
<proteinExistence type="predicted"/>
<dbReference type="AlphaFoldDB" id="A0A7I7L3H5"/>
<dbReference type="EMBL" id="AP022569">
    <property type="protein sequence ID" value="BBX48925.1"/>
    <property type="molecule type" value="Genomic_DNA"/>
</dbReference>
<evidence type="ECO:0000256" key="1">
    <source>
        <dbReference type="SAM" id="MobiDB-lite"/>
    </source>
</evidence>
<accession>A0A7I7L3H5</accession>
<protein>
    <submittedName>
        <fullName evidence="2">Uncharacterized protein</fullName>
    </submittedName>
</protein>
<feature type="compositionally biased region" description="Polar residues" evidence="1">
    <location>
        <begin position="86"/>
        <end position="97"/>
    </location>
</feature>
<sequence length="104" mass="11097">MFCRPSDRPLQNGPAYSVIAVDSNPLSSTATTAAATISGTAINKCRWSATANMTRISTAATAIMRTGRSRDPTRSDHRPTKIRPTAPSTCDTVTTHPAATIEHR</sequence>
<reference evidence="2 3" key="1">
    <citation type="journal article" date="2019" name="Emerg. Microbes Infect.">
        <title>Comprehensive subspecies identification of 175 nontuberculous mycobacteria species based on 7547 genomic profiles.</title>
        <authorList>
            <person name="Matsumoto Y."/>
            <person name="Kinjo T."/>
            <person name="Motooka D."/>
            <person name="Nabeya D."/>
            <person name="Jung N."/>
            <person name="Uechi K."/>
            <person name="Horii T."/>
            <person name="Iida T."/>
            <person name="Fujita J."/>
            <person name="Nakamura S."/>
        </authorList>
    </citation>
    <scope>NUCLEOTIDE SEQUENCE [LARGE SCALE GENOMIC DNA]</scope>
    <source>
        <strain evidence="2 3">JCM 12404</strain>
    </source>
</reference>
<keyword evidence="3" id="KW-1185">Reference proteome</keyword>
<evidence type="ECO:0000313" key="3">
    <source>
        <dbReference type="Proteomes" id="UP000465866"/>
    </source>
</evidence>
<feature type="region of interest" description="Disordered" evidence="1">
    <location>
        <begin position="66"/>
        <end position="104"/>
    </location>
</feature>
<evidence type="ECO:0000313" key="2">
    <source>
        <dbReference type="EMBL" id="BBX48925.1"/>
    </source>
</evidence>
<feature type="compositionally biased region" description="Basic and acidic residues" evidence="1">
    <location>
        <begin position="68"/>
        <end position="79"/>
    </location>
</feature>
<gene>
    <name evidence="2" type="ORF">MCOO_49400</name>
</gene>
<organism evidence="2 3">
    <name type="scientific">Mycobacterium cookii</name>
    <dbReference type="NCBI Taxonomy" id="1775"/>
    <lineage>
        <taxon>Bacteria</taxon>
        <taxon>Bacillati</taxon>
        <taxon>Actinomycetota</taxon>
        <taxon>Actinomycetes</taxon>
        <taxon>Mycobacteriales</taxon>
        <taxon>Mycobacteriaceae</taxon>
        <taxon>Mycobacterium</taxon>
    </lineage>
</organism>
<name>A0A7I7L3H5_9MYCO</name>
<dbReference type="Proteomes" id="UP000465866">
    <property type="component" value="Chromosome"/>
</dbReference>